<dbReference type="InterPro" id="IPR008884">
    <property type="entry name" value="TylF_MeTrfase"/>
</dbReference>
<evidence type="ECO:0000313" key="1">
    <source>
        <dbReference type="EMBL" id="NVO56470.1"/>
    </source>
</evidence>
<protein>
    <submittedName>
        <fullName evidence="1">Class I SAM-dependent methyltransferase</fullName>
    </submittedName>
</protein>
<proteinExistence type="predicted"/>
<keyword evidence="1" id="KW-0489">Methyltransferase</keyword>
<name>A0ABX2PQS6_9RHOB</name>
<keyword evidence="2" id="KW-1185">Reference proteome</keyword>
<keyword evidence="1" id="KW-0808">Transferase</keyword>
<accession>A0ABX2PQS6</accession>
<dbReference type="Proteomes" id="UP000630805">
    <property type="component" value="Unassembled WGS sequence"/>
</dbReference>
<dbReference type="GO" id="GO:0008168">
    <property type="term" value="F:methyltransferase activity"/>
    <property type="evidence" value="ECO:0007669"/>
    <property type="project" value="UniProtKB-KW"/>
</dbReference>
<dbReference type="PANTHER" id="PTHR40036:SF1">
    <property type="entry name" value="MACROCIN O-METHYLTRANSFERASE"/>
    <property type="match status" value="1"/>
</dbReference>
<reference evidence="1 2" key="1">
    <citation type="submission" date="2020-06" db="EMBL/GenBank/DDBJ databases">
        <authorList>
            <person name="Cao W.R."/>
        </authorList>
    </citation>
    <scope>NUCLEOTIDE SEQUENCE [LARGE SCALE GENOMIC DNA]</scope>
    <source>
        <strain evidence="1 2">B1Z28</strain>
    </source>
</reference>
<sequence length="270" mass="31215">MSRLKKWSKMLSRLRPFKRLQHVEDLILSTQAELERAGHMNAEILDVVRHVNGKTLNVHMDSLDLREVSRLRAGLSSSRFFDRHMQDAKQFFVLEDFLKYCVDQTTHRDAFLEFGVFSGRSVNIIADRAKDAKVAGFDSFEGLPETWRSGFEQGVFAVAELPEVRSNVTLVKGWFDETLPSFVKTLTAPVGFVHVDCDLYSSTKTIFDILGPYFADEVIVVFDEYFNYPGWEDHEHKAFKEFLSQSDFEHEFIACIPVHQQAAARLRRRQ</sequence>
<dbReference type="InterPro" id="IPR029063">
    <property type="entry name" value="SAM-dependent_MTases_sf"/>
</dbReference>
<comment type="caution">
    <text evidence="1">The sequence shown here is derived from an EMBL/GenBank/DDBJ whole genome shotgun (WGS) entry which is preliminary data.</text>
</comment>
<dbReference type="GO" id="GO:0032259">
    <property type="term" value="P:methylation"/>
    <property type="evidence" value="ECO:0007669"/>
    <property type="project" value="UniProtKB-KW"/>
</dbReference>
<dbReference type="PANTHER" id="PTHR40036">
    <property type="entry name" value="MACROCIN O-METHYLTRANSFERASE"/>
    <property type="match status" value="1"/>
</dbReference>
<organism evidence="1 2">
    <name type="scientific">Ruegeria haliotis</name>
    <dbReference type="NCBI Taxonomy" id="2747601"/>
    <lineage>
        <taxon>Bacteria</taxon>
        <taxon>Pseudomonadati</taxon>
        <taxon>Pseudomonadota</taxon>
        <taxon>Alphaproteobacteria</taxon>
        <taxon>Rhodobacterales</taxon>
        <taxon>Roseobacteraceae</taxon>
        <taxon>Ruegeria</taxon>
    </lineage>
</organism>
<dbReference type="EMBL" id="JABXWT010000005">
    <property type="protein sequence ID" value="NVO56470.1"/>
    <property type="molecule type" value="Genomic_DNA"/>
</dbReference>
<dbReference type="RefSeq" id="WP_176864971.1">
    <property type="nucleotide sequence ID" value="NZ_JABXWT010000005.1"/>
</dbReference>
<dbReference type="SUPFAM" id="SSF53335">
    <property type="entry name" value="S-adenosyl-L-methionine-dependent methyltransferases"/>
    <property type="match status" value="1"/>
</dbReference>
<gene>
    <name evidence="1" type="ORF">HW561_11800</name>
</gene>
<evidence type="ECO:0000313" key="2">
    <source>
        <dbReference type="Proteomes" id="UP000630805"/>
    </source>
</evidence>
<dbReference type="Gene3D" id="3.40.50.150">
    <property type="entry name" value="Vaccinia Virus protein VP39"/>
    <property type="match status" value="1"/>
</dbReference>
<dbReference type="Pfam" id="PF13578">
    <property type="entry name" value="Methyltransf_24"/>
    <property type="match status" value="1"/>
</dbReference>